<gene>
    <name evidence="7" type="ORF">NQZ67_22635</name>
</gene>
<feature type="domain" description="RNA polymerase sigma factor 70 region 4 type 2" evidence="6">
    <location>
        <begin position="123"/>
        <end position="175"/>
    </location>
</feature>
<comment type="caution">
    <text evidence="7">The sequence shown here is derived from an EMBL/GenBank/DDBJ whole genome shotgun (WGS) entry which is preliminary data.</text>
</comment>
<dbReference type="InterPro" id="IPR036388">
    <property type="entry name" value="WH-like_DNA-bd_sf"/>
</dbReference>
<dbReference type="InterPro" id="IPR013249">
    <property type="entry name" value="RNA_pol_sigma70_r4_t2"/>
</dbReference>
<dbReference type="Pfam" id="PF04542">
    <property type="entry name" value="Sigma70_r2"/>
    <property type="match status" value="1"/>
</dbReference>
<dbReference type="NCBIfam" id="TIGR02937">
    <property type="entry name" value="sigma70-ECF"/>
    <property type="match status" value="1"/>
</dbReference>
<dbReference type="InterPro" id="IPR039425">
    <property type="entry name" value="RNA_pol_sigma-70-like"/>
</dbReference>
<dbReference type="PANTHER" id="PTHR43133:SF51">
    <property type="entry name" value="RNA POLYMERASE SIGMA FACTOR"/>
    <property type="match status" value="1"/>
</dbReference>
<comment type="similarity">
    <text evidence="1">Belongs to the sigma-70 factor family. ECF subfamily.</text>
</comment>
<dbReference type="InterPro" id="IPR013324">
    <property type="entry name" value="RNA_pol_sigma_r3/r4-like"/>
</dbReference>
<dbReference type="Gene3D" id="1.10.10.10">
    <property type="entry name" value="Winged helix-like DNA-binding domain superfamily/Winged helix DNA-binding domain"/>
    <property type="match status" value="1"/>
</dbReference>
<proteinExistence type="inferred from homology"/>
<keyword evidence="8" id="KW-1185">Reference proteome</keyword>
<dbReference type="GO" id="GO:0003677">
    <property type="term" value="F:DNA binding"/>
    <property type="evidence" value="ECO:0007669"/>
    <property type="project" value="InterPro"/>
</dbReference>
<evidence type="ECO:0000259" key="6">
    <source>
        <dbReference type="Pfam" id="PF08281"/>
    </source>
</evidence>
<keyword evidence="4" id="KW-0804">Transcription</keyword>
<evidence type="ECO:0000256" key="1">
    <source>
        <dbReference type="ARBA" id="ARBA00010641"/>
    </source>
</evidence>
<evidence type="ECO:0000313" key="7">
    <source>
        <dbReference type="EMBL" id="MCR2806683.1"/>
    </source>
</evidence>
<organism evidence="7 8">
    <name type="scientific">Paenibacillus soyae</name>
    <dbReference type="NCBI Taxonomy" id="2969249"/>
    <lineage>
        <taxon>Bacteria</taxon>
        <taxon>Bacillati</taxon>
        <taxon>Bacillota</taxon>
        <taxon>Bacilli</taxon>
        <taxon>Bacillales</taxon>
        <taxon>Paenibacillaceae</taxon>
        <taxon>Paenibacillus</taxon>
    </lineage>
</organism>
<keyword evidence="3" id="KW-0731">Sigma factor</keyword>
<dbReference type="AlphaFoldDB" id="A0A9X2MR20"/>
<dbReference type="Gene3D" id="1.10.1740.10">
    <property type="match status" value="1"/>
</dbReference>
<evidence type="ECO:0000259" key="5">
    <source>
        <dbReference type="Pfam" id="PF04542"/>
    </source>
</evidence>
<dbReference type="EMBL" id="JANIPJ010000019">
    <property type="protein sequence ID" value="MCR2806683.1"/>
    <property type="molecule type" value="Genomic_DNA"/>
</dbReference>
<reference evidence="7" key="1">
    <citation type="submission" date="2022-08" db="EMBL/GenBank/DDBJ databases">
        <title>The genomic sequence of strain Paenibacillus sp. SCIV0701.</title>
        <authorList>
            <person name="Zhao H."/>
        </authorList>
    </citation>
    <scope>NUCLEOTIDE SEQUENCE</scope>
    <source>
        <strain evidence="7">SCIV0701</strain>
    </source>
</reference>
<feature type="domain" description="RNA polymerase sigma-70 region 2" evidence="5">
    <location>
        <begin position="22"/>
        <end position="89"/>
    </location>
</feature>
<protein>
    <submittedName>
        <fullName evidence="7">Sigma-70 family RNA polymerase sigma factor</fullName>
    </submittedName>
</protein>
<dbReference type="PANTHER" id="PTHR43133">
    <property type="entry name" value="RNA POLYMERASE ECF-TYPE SIGMA FACTO"/>
    <property type="match status" value="1"/>
</dbReference>
<sequence>MDEESRILEGLRQGEAEAAGLLMDRYGSDILRTAVLLLKDRQWAEDVAQETFLLACRRIHQFRGDGSLRGWLLRTAIHLCRGRMRRAAWKRLLFNLSDEAAEHEALHPLPAVSPGSTEWVNRMTLRDEIGKLPYKYREVIVLHYFQDMRTSDIAGLLGEPEGTVKSRLKRARGQLKQHLEDGGWEHERTIQGG</sequence>
<dbReference type="CDD" id="cd06171">
    <property type="entry name" value="Sigma70_r4"/>
    <property type="match status" value="1"/>
</dbReference>
<dbReference type="InterPro" id="IPR014284">
    <property type="entry name" value="RNA_pol_sigma-70_dom"/>
</dbReference>
<keyword evidence="2" id="KW-0805">Transcription regulation</keyword>
<dbReference type="GO" id="GO:0016987">
    <property type="term" value="F:sigma factor activity"/>
    <property type="evidence" value="ECO:0007669"/>
    <property type="project" value="UniProtKB-KW"/>
</dbReference>
<evidence type="ECO:0000256" key="2">
    <source>
        <dbReference type="ARBA" id="ARBA00023015"/>
    </source>
</evidence>
<dbReference type="Proteomes" id="UP001141950">
    <property type="component" value="Unassembled WGS sequence"/>
</dbReference>
<dbReference type="SUPFAM" id="SSF88946">
    <property type="entry name" value="Sigma2 domain of RNA polymerase sigma factors"/>
    <property type="match status" value="1"/>
</dbReference>
<dbReference type="GO" id="GO:0006352">
    <property type="term" value="P:DNA-templated transcription initiation"/>
    <property type="evidence" value="ECO:0007669"/>
    <property type="project" value="InterPro"/>
</dbReference>
<dbReference type="SUPFAM" id="SSF88659">
    <property type="entry name" value="Sigma3 and sigma4 domains of RNA polymerase sigma factors"/>
    <property type="match status" value="1"/>
</dbReference>
<accession>A0A9X2MR20</accession>
<dbReference type="InterPro" id="IPR007627">
    <property type="entry name" value="RNA_pol_sigma70_r2"/>
</dbReference>
<dbReference type="InterPro" id="IPR013325">
    <property type="entry name" value="RNA_pol_sigma_r2"/>
</dbReference>
<evidence type="ECO:0000313" key="8">
    <source>
        <dbReference type="Proteomes" id="UP001141950"/>
    </source>
</evidence>
<dbReference type="RefSeq" id="WP_257450389.1">
    <property type="nucleotide sequence ID" value="NZ_JANIPJ010000019.1"/>
</dbReference>
<evidence type="ECO:0000256" key="3">
    <source>
        <dbReference type="ARBA" id="ARBA00023082"/>
    </source>
</evidence>
<evidence type="ECO:0000256" key="4">
    <source>
        <dbReference type="ARBA" id="ARBA00023163"/>
    </source>
</evidence>
<name>A0A9X2MR20_9BACL</name>
<dbReference type="Pfam" id="PF08281">
    <property type="entry name" value="Sigma70_r4_2"/>
    <property type="match status" value="1"/>
</dbReference>